<evidence type="ECO:0000256" key="1">
    <source>
        <dbReference type="ARBA" id="ARBA00022679"/>
    </source>
</evidence>
<evidence type="ECO:0000313" key="4">
    <source>
        <dbReference type="EMBL" id="TCT07173.1"/>
    </source>
</evidence>
<dbReference type="AlphaFoldDB" id="A0A4R3M3G0"/>
<dbReference type="GO" id="GO:0016747">
    <property type="term" value="F:acyltransferase activity, transferring groups other than amino-acyl groups"/>
    <property type="evidence" value="ECO:0007669"/>
    <property type="project" value="InterPro"/>
</dbReference>
<evidence type="ECO:0000313" key="5">
    <source>
        <dbReference type="Proteomes" id="UP000295678"/>
    </source>
</evidence>
<protein>
    <recommendedName>
        <fullName evidence="3">N-acetyltransferase domain-containing protein</fullName>
    </recommendedName>
</protein>
<dbReference type="PANTHER" id="PTHR43877">
    <property type="entry name" value="AMINOALKYLPHOSPHONATE N-ACETYLTRANSFERASE-RELATED-RELATED"/>
    <property type="match status" value="1"/>
</dbReference>
<keyword evidence="1" id="KW-0808">Transferase</keyword>
<dbReference type="InterPro" id="IPR050832">
    <property type="entry name" value="Bact_Acetyltransf"/>
</dbReference>
<proteinExistence type="predicted"/>
<reference evidence="4 5" key="1">
    <citation type="submission" date="2019-03" db="EMBL/GenBank/DDBJ databases">
        <title>Genomic Encyclopedia of Type Strains, Phase IV (KMG-IV): sequencing the most valuable type-strain genomes for metagenomic binning, comparative biology and taxonomic classification.</title>
        <authorList>
            <person name="Goeker M."/>
        </authorList>
    </citation>
    <scope>NUCLEOTIDE SEQUENCE [LARGE SCALE GENOMIC DNA]</scope>
    <source>
        <strain evidence="4 5">DSM 19345</strain>
    </source>
</reference>
<comment type="caution">
    <text evidence="4">The sequence shown here is derived from an EMBL/GenBank/DDBJ whole genome shotgun (WGS) entry which is preliminary data.</text>
</comment>
<dbReference type="NCBIfam" id="NF002959">
    <property type="entry name" value="PRK03624.1"/>
    <property type="match status" value="1"/>
</dbReference>
<dbReference type="InterPro" id="IPR000182">
    <property type="entry name" value="GNAT_dom"/>
</dbReference>
<dbReference type="InterPro" id="IPR016181">
    <property type="entry name" value="Acyl_CoA_acyltransferase"/>
</dbReference>
<evidence type="ECO:0000259" key="3">
    <source>
        <dbReference type="PROSITE" id="PS51186"/>
    </source>
</evidence>
<gene>
    <name evidence="4" type="ORF">EDC22_11020</name>
</gene>
<dbReference type="PANTHER" id="PTHR43877:SF2">
    <property type="entry name" value="AMINOALKYLPHOSPHONATE N-ACETYLTRANSFERASE-RELATED"/>
    <property type="match status" value="1"/>
</dbReference>
<dbReference type="RefSeq" id="WP_132807394.1">
    <property type="nucleotide sequence ID" value="NZ_SMAK01000010.1"/>
</dbReference>
<dbReference type="OrthoDB" id="1821130at2"/>
<dbReference type="PROSITE" id="PS51186">
    <property type="entry name" value="GNAT"/>
    <property type="match status" value="1"/>
</dbReference>
<evidence type="ECO:0000256" key="2">
    <source>
        <dbReference type="ARBA" id="ARBA00023315"/>
    </source>
</evidence>
<dbReference type="EMBL" id="SMAK01000010">
    <property type="protein sequence ID" value="TCT07173.1"/>
    <property type="molecule type" value="Genomic_DNA"/>
</dbReference>
<dbReference type="SUPFAM" id="SSF55729">
    <property type="entry name" value="Acyl-CoA N-acyltransferases (Nat)"/>
    <property type="match status" value="1"/>
</dbReference>
<dbReference type="CDD" id="cd04301">
    <property type="entry name" value="NAT_SF"/>
    <property type="match status" value="1"/>
</dbReference>
<accession>A0A4R3M3G0</accession>
<feature type="domain" description="N-acetyltransferase" evidence="3">
    <location>
        <begin position="4"/>
        <end position="145"/>
    </location>
</feature>
<dbReference type="Proteomes" id="UP000295678">
    <property type="component" value="Unassembled WGS sequence"/>
</dbReference>
<keyword evidence="2" id="KW-0012">Acyltransferase</keyword>
<keyword evidence="5" id="KW-1185">Reference proteome</keyword>
<dbReference type="Pfam" id="PF00583">
    <property type="entry name" value="Acetyltransf_1"/>
    <property type="match status" value="1"/>
</dbReference>
<organism evidence="4 5">
    <name type="scientific">Tepidamorphus gemmatus</name>
    <dbReference type="NCBI Taxonomy" id="747076"/>
    <lineage>
        <taxon>Bacteria</taxon>
        <taxon>Pseudomonadati</taxon>
        <taxon>Pseudomonadota</taxon>
        <taxon>Alphaproteobacteria</taxon>
        <taxon>Hyphomicrobiales</taxon>
        <taxon>Tepidamorphaceae</taxon>
        <taxon>Tepidamorphus</taxon>
    </lineage>
</organism>
<name>A0A4R3M3G0_9HYPH</name>
<dbReference type="Gene3D" id="3.40.630.30">
    <property type="match status" value="1"/>
</dbReference>
<sequence length="145" mass="15795">MSPLQITELTDADIEAVVSLWTRCGLTRPWNDPYADIALARSSPNATVLVGRSGSALAASVMVGHDGHRGAVYYVSVDPDLQSCGFGRQIMAAAEDWLRSRGIRKLNLSIRPENAGVTAFYEALGYDRQELISMSKWLDPARTPA</sequence>